<dbReference type="Pfam" id="PF17131">
    <property type="entry name" value="LolA_like"/>
    <property type="match status" value="1"/>
</dbReference>
<reference evidence="2 3" key="1">
    <citation type="submission" date="2022-11" db="EMBL/GenBank/DDBJ databases">
        <title>Desulfobotulus tamanensis H1 sp. nov. - anaerobic, alkaliphilic, sulphate reducing bacterium isolated from terrestrial mud volcano.</title>
        <authorList>
            <person name="Frolova A."/>
            <person name="Merkel A.Y."/>
            <person name="Slobodkin A.I."/>
        </authorList>
    </citation>
    <scope>NUCLEOTIDE SEQUENCE [LARGE SCALE GENOMIC DNA]</scope>
    <source>
        <strain evidence="2 3">H1</strain>
    </source>
</reference>
<evidence type="ECO:0000313" key="2">
    <source>
        <dbReference type="EMBL" id="MCW7755338.1"/>
    </source>
</evidence>
<dbReference type="Gene3D" id="2.50.20.10">
    <property type="entry name" value="Lipoprotein localisation LolA/LolB/LppX"/>
    <property type="match status" value="1"/>
</dbReference>
<proteinExistence type="predicted"/>
<dbReference type="CDD" id="cd16329">
    <property type="entry name" value="LolA_like"/>
    <property type="match status" value="1"/>
</dbReference>
<keyword evidence="3" id="KW-1185">Reference proteome</keyword>
<dbReference type="Proteomes" id="UP001209681">
    <property type="component" value="Unassembled WGS sequence"/>
</dbReference>
<comment type="caution">
    <text evidence="2">The sequence shown here is derived from an EMBL/GenBank/DDBJ whole genome shotgun (WGS) entry which is preliminary data.</text>
</comment>
<feature type="domain" description="Uncharacterized protein TP-0789" evidence="1">
    <location>
        <begin position="74"/>
        <end position="256"/>
    </location>
</feature>
<name>A0ABT3NCZ4_9BACT</name>
<sequence>MRYGWMVLGVFMLALPFRVQAEGAELTGREVMVRVDERPNGDNRSAILTMTLEDSRGGRRVREMRSRSMDEGRDVRTLMVFLQPGDVRGTAFLSYDYHELDKEDDKWLWMPALRRIRRISGAARRERFMGSDFSYDDMGKRHVDQDTHILEGVEELDGFVCWVVLSRSVGEDPAYEKVRYWVRKDADLVVKAEYYDRDGLLKVFRVRKAEKVQGFWTVLHSEMNDTVRRHRTIMENRETSYDTDMDPEIFSPARLRQVQP</sequence>
<accession>A0ABT3NCZ4</accession>
<dbReference type="EMBL" id="JAPFPW010000032">
    <property type="protein sequence ID" value="MCW7755338.1"/>
    <property type="molecule type" value="Genomic_DNA"/>
</dbReference>
<organism evidence="2 3">
    <name type="scientific">Desulfobotulus pelophilus</name>
    <dbReference type="NCBI Taxonomy" id="2823377"/>
    <lineage>
        <taxon>Bacteria</taxon>
        <taxon>Pseudomonadati</taxon>
        <taxon>Thermodesulfobacteriota</taxon>
        <taxon>Desulfobacteria</taxon>
        <taxon>Desulfobacterales</taxon>
        <taxon>Desulfobacteraceae</taxon>
        <taxon>Desulfobotulus</taxon>
    </lineage>
</organism>
<evidence type="ECO:0000313" key="3">
    <source>
        <dbReference type="Proteomes" id="UP001209681"/>
    </source>
</evidence>
<dbReference type="RefSeq" id="WP_265426282.1">
    <property type="nucleotide sequence ID" value="NZ_JAPFPW010000032.1"/>
</dbReference>
<dbReference type="InterPro" id="IPR033399">
    <property type="entry name" value="TP_0789-like"/>
</dbReference>
<protein>
    <submittedName>
        <fullName evidence="2">Outer membrane lipoprotein-sorting protein</fullName>
    </submittedName>
</protein>
<evidence type="ECO:0000259" key="1">
    <source>
        <dbReference type="Pfam" id="PF17131"/>
    </source>
</evidence>
<keyword evidence="2" id="KW-0449">Lipoprotein</keyword>
<gene>
    <name evidence="2" type="ORF">OOT00_15245</name>
</gene>